<keyword evidence="9" id="KW-0638">Presynaptic neurotoxin</keyword>
<keyword evidence="8" id="KW-0677">Repeat</keyword>
<evidence type="ECO:0000256" key="4">
    <source>
        <dbReference type="ARBA" id="ARBA00022525"/>
    </source>
</evidence>
<dbReference type="EMBL" id="BGPR01018667">
    <property type="protein sequence ID" value="GBN79800.1"/>
    <property type="molecule type" value="Genomic_DNA"/>
</dbReference>
<comment type="caution">
    <text evidence="13">The sequence shown here is derived from an EMBL/GenBank/DDBJ whole genome shotgun (WGS) entry which is preliminary data.</text>
</comment>
<evidence type="ECO:0000256" key="7">
    <source>
        <dbReference type="ARBA" id="ARBA00022699"/>
    </source>
</evidence>
<evidence type="ECO:0000256" key="10">
    <source>
        <dbReference type="ARBA" id="ARBA00023043"/>
    </source>
</evidence>
<evidence type="ECO:0000313" key="14">
    <source>
        <dbReference type="Proteomes" id="UP000499080"/>
    </source>
</evidence>
<evidence type="ECO:0000256" key="12">
    <source>
        <dbReference type="PROSITE-ProRule" id="PRU00023"/>
    </source>
</evidence>
<dbReference type="Gene3D" id="1.25.40.20">
    <property type="entry name" value="Ankyrin repeat-containing domain"/>
    <property type="match status" value="2"/>
</dbReference>
<dbReference type="PROSITE" id="PS50088">
    <property type="entry name" value="ANK_REPEAT"/>
    <property type="match status" value="4"/>
</dbReference>
<evidence type="ECO:0000256" key="3">
    <source>
        <dbReference type="ARBA" id="ARBA00022483"/>
    </source>
</evidence>
<evidence type="ECO:0000256" key="6">
    <source>
        <dbReference type="ARBA" id="ARBA00022656"/>
    </source>
</evidence>
<dbReference type="InterPro" id="IPR050776">
    <property type="entry name" value="Ank_Repeat/CDKN_Inhibitor"/>
</dbReference>
<sequence>MPSLHELIKNGSDVAGICQLLREGENPNIETEYGNTALHYCAFKSLVNPQELQDNLEVARILIHYGANVDAKNSLGQTPLHLAVSRRNYKLIEIFMESKADIGLKDNDGDSSLHYAVNNCKLLSLYVSNFNCRCETSHSDIDTVKLLLKFSPDIDIVNARCETPLIWAVKQNDLLTVKILLDHGASPYTRDMYGKHALHYALESPKVKVNIVIALLRHGADHTLRTVPNISPLESYLFRLYDASTTELQKAKLLMKMFVFKDNMFGKRIAKQIKNISKKNKIRLYEFFWYCRYEVEKMKVDEVSSDLSMYDLASRGFNLPPETRLPTSEVFLKALEKLKKGEYCVYSDLIVSGHSLSLTRVKDWHKRFRDGQESLNDDTWPGQSHLVTTRALVNDVDHIIRANRRCTIRDISQEMRVSFGSFNAGESAVQETGCTVGATQSHRQSGLALHDIFPAAPSPISC</sequence>
<evidence type="ECO:0000256" key="1">
    <source>
        <dbReference type="ARBA" id="ARBA00004175"/>
    </source>
</evidence>
<dbReference type="SUPFAM" id="SSF48403">
    <property type="entry name" value="Ankyrin repeat"/>
    <property type="match status" value="1"/>
</dbReference>
<dbReference type="GO" id="GO:0005576">
    <property type="term" value="C:extracellular region"/>
    <property type="evidence" value="ECO:0007669"/>
    <property type="project" value="UniProtKB-SubCell"/>
</dbReference>
<keyword evidence="5" id="KW-1052">Target cell membrane</keyword>
<comment type="subcellular location">
    <subcellularLocation>
        <location evidence="2">Secreted</location>
    </subcellularLocation>
    <subcellularLocation>
        <location evidence="1">Target cell membrane</location>
    </subcellularLocation>
</comment>
<feature type="repeat" description="ANK" evidence="12">
    <location>
        <begin position="193"/>
        <end position="227"/>
    </location>
</feature>
<dbReference type="SMART" id="SM00248">
    <property type="entry name" value="ANK"/>
    <property type="match status" value="5"/>
</dbReference>
<evidence type="ECO:0000256" key="8">
    <source>
        <dbReference type="ARBA" id="ARBA00022737"/>
    </source>
</evidence>
<feature type="repeat" description="ANK" evidence="12">
    <location>
        <begin position="33"/>
        <end position="74"/>
    </location>
</feature>
<dbReference type="PANTHER" id="PTHR24201">
    <property type="entry name" value="ANK_REP_REGION DOMAIN-CONTAINING PROTEIN"/>
    <property type="match status" value="1"/>
</dbReference>
<dbReference type="Proteomes" id="UP000499080">
    <property type="component" value="Unassembled WGS sequence"/>
</dbReference>
<dbReference type="InterPro" id="IPR002110">
    <property type="entry name" value="Ankyrin_rpt"/>
</dbReference>
<keyword evidence="14" id="KW-1185">Reference proteome</keyword>
<reference evidence="13 14" key="1">
    <citation type="journal article" date="2019" name="Sci. Rep.">
        <title>Orb-weaving spider Araneus ventricosus genome elucidates the spidroin gene catalogue.</title>
        <authorList>
            <person name="Kono N."/>
            <person name="Nakamura H."/>
            <person name="Ohtoshi R."/>
            <person name="Moran D.A.P."/>
            <person name="Shinohara A."/>
            <person name="Yoshida Y."/>
            <person name="Fujiwara M."/>
            <person name="Mori M."/>
            <person name="Tomita M."/>
            <person name="Arakawa K."/>
        </authorList>
    </citation>
    <scope>NUCLEOTIDE SEQUENCE [LARGE SCALE GENOMIC DNA]</scope>
</reference>
<dbReference type="GO" id="GO:0005634">
    <property type="term" value="C:nucleus"/>
    <property type="evidence" value="ECO:0007669"/>
    <property type="project" value="TreeGrafter"/>
</dbReference>
<evidence type="ECO:0000256" key="9">
    <source>
        <dbReference type="ARBA" id="ARBA00023028"/>
    </source>
</evidence>
<dbReference type="InterPro" id="IPR036770">
    <property type="entry name" value="Ankyrin_rpt-contain_sf"/>
</dbReference>
<dbReference type="GO" id="GO:0006887">
    <property type="term" value="P:exocytosis"/>
    <property type="evidence" value="ECO:0007669"/>
    <property type="project" value="UniProtKB-KW"/>
</dbReference>
<evidence type="ECO:0000256" key="2">
    <source>
        <dbReference type="ARBA" id="ARBA00004613"/>
    </source>
</evidence>
<feature type="repeat" description="ANK" evidence="12">
    <location>
        <begin position="75"/>
        <end position="107"/>
    </location>
</feature>
<dbReference type="GO" id="GO:0044218">
    <property type="term" value="C:other organism cell membrane"/>
    <property type="evidence" value="ECO:0007669"/>
    <property type="project" value="UniProtKB-KW"/>
</dbReference>
<evidence type="ECO:0000313" key="13">
    <source>
        <dbReference type="EMBL" id="GBN79800.1"/>
    </source>
</evidence>
<evidence type="ECO:0000256" key="5">
    <source>
        <dbReference type="ARBA" id="ARBA00022537"/>
    </source>
</evidence>
<accession>A0A4Y2RXT8</accession>
<keyword evidence="11" id="KW-1053">Target membrane</keyword>
<feature type="repeat" description="ANK" evidence="12">
    <location>
        <begin position="160"/>
        <end position="192"/>
    </location>
</feature>
<name>A0A4Y2RXT8_ARAVE</name>
<dbReference type="PANTHER" id="PTHR24201:SF16">
    <property type="entry name" value="ANKYRIN-1-LIKE-RELATED"/>
    <property type="match status" value="1"/>
</dbReference>
<gene>
    <name evidence="13" type="primary">FPV162_4</name>
    <name evidence="13" type="ORF">AVEN_75782_1</name>
</gene>
<organism evidence="13 14">
    <name type="scientific">Araneus ventricosus</name>
    <name type="common">Orbweaver spider</name>
    <name type="synonym">Epeira ventricosa</name>
    <dbReference type="NCBI Taxonomy" id="182803"/>
    <lineage>
        <taxon>Eukaryota</taxon>
        <taxon>Metazoa</taxon>
        <taxon>Ecdysozoa</taxon>
        <taxon>Arthropoda</taxon>
        <taxon>Chelicerata</taxon>
        <taxon>Arachnida</taxon>
        <taxon>Araneae</taxon>
        <taxon>Araneomorphae</taxon>
        <taxon>Entelegynae</taxon>
        <taxon>Araneoidea</taxon>
        <taxon>Araneidae</taxon>
        <taxon>Araneus</taxon>
    </lineage>
</organism>
<proteinExistence type="predicted"/>
<keyword evidence="6" id="KW-0800">Toxin</keyword>
<dbReference type="GO" id="GO:0090729">
    <property type="term" value="F:toxin activity"/>
    <property type="evidence" value="ECO:0007669"/>
    <property type="project" value="UniProtKB-KW"/>
</dbReference>
<keyword evidence="10 12" id="KW-0040">ANK repeat</keyword>
<keyword evidence="11" id="KW-0472">Membrane</keyword>
<dbReference type="OrthoDB" id="6437551at2759"/>
<dbReference type="PROSITE" id="PS50297">
    <property type="entry name" value="ANK_REP_REGION"/>
    <property type="match status" value="1"/>
</dbReference>
<keyword evidence="4" id="KW-0964">Secreted</keyword>
<dbReference type="AlphaFoldDB" id="A0A4Y2RXT8"/>
<dbReference type="GO" id="GO:0044231">
    <property type="term" value="C:host cell presynaptic membrane"/>
    <property type="evidence" value="ECO:0007669"/>
    <property type="project" value="UniProtKB-KW"/>
</dbReference>
<keyword evidence="3" id="KW-0268">Exocytosis</keyword>
<keyword evidence="7" id="KW-0528">Neurotoxin</keyword>
<protein>
    <submittedName>
        <fullName evidence="13">Ankyrin repeat protein FPV162</fullName>
    </submittedName>
</protein>
<evidence type="ECO:0000256" key="11">
    <source>
        <dbReference type="ARBA" id="ARBA00023298"/>
    </source>
</evidence>
<dbReference type="Pfam" id="PF12796">
    <property type="entry name" value="Ank_2"/>
    <property type="match status" value="2"/>
</dbReference>